<accession>A0AAN7Q7X5</accession>
<evidence type="ECO:0000256" key="3">
    <source>
        <dbReference type="SAM" id="MobiDB-lite"/>
    </source>
</evidence>
<organism evidence="5 6">
    <name type="scientific">Trapa incisa</name>
    <dbReference type="NCBI Taxonomy" id="236973"/>
    <lineage>
        <taxon>Eukaryota</taxon>
        <taxon>Viridiplantae</taxon>
        <taxon>Streptophyta</taxon>
        <taxon>Embryophyta</taxon>
        <taxon>Tracheophyta</taxon>
        <taxon>Spermatophyta</taxon>
        <taxon>Magnoliopsida</taxon>
        <taxon>eudicotyledons</taxon>
        <taxon>Gunneridae</taxon>
        <taxon>Pentapetalae</taxon>
        <taxon>rosids</taxon>
        <taxon>malvids</taxon>
        <taxon>Myrtales</taxon>
        <taxon>Lythraceae</taxon>
        <taxon>Trapa</taxon>
    </lineage>
</organism>
<protein>
    <recommendedName>
        <fullName evidence="4">PRONE domain-containing protein</fullName>
    </recommendedName>
</protein>
<dbReference type="PANTHER" id="PTHR33101:SF10">
    <property type="entry name" value="ROP GUANINE NUCLEOTIDE EXCHANGE FACTOR 12"/>
    <property type="match status" value="1"/>
</dbReference>
<keyword evidence="1 2" id="KW-0344">Guanine-nucleotide releasing factor</keyword>
<gene>
    <name evidence="5" type="ORF">SAY87_005652</name>
</gene>
<name>A0AAN7Q7X5_9MYRT</name>
<keyword evidence="6" id="KW-1185">Reference proteome</keyword>
<dbReference type="Pfam" id="PF03759">
    <property type="entry name" value="PRONE"/>
    <property type="match status" value="1"/>
</dbReference>
<sequence>MMDTNNSGHKIIDLKNRIEASVAIWRPAISLEKREVFEERGETVLIILRQRFPGIHQSALDISKVQYNEDAGRSCPELVILCMQSSLLIIHRIFQERTSTGYPFNGPGDTPNLGDPTELHGMEWN</sequence>
<evidence type="ECO:0000313" key="5">
    <source>
        <dbReference type="EMBL" id="KAK4760759.1"/>
    </source>
</evidence>
<evidence type="ECO:0000256" key="2">
    <source>
        <dbReference type="PROSITE-ProRule" id="PRU00663"/>
    </source>
</evidence>
<reference evidence="5 6" key="1">
    <citation type="journal article" date="2023" name="Hortic Res">
        <title>Pangenome of water caltrop reveals structural variations and asymmetric subgenome divergence after allopolyploidization.</title>
        <authorList>
            <person name="Zhang X."/>
            <person name="Chen Y."/>
            <person name="Wang L."/>
            <person name="Yuan Y."/>
            <person name="Fang M."/>
            <person name="Shi L."/>
            <person name="Lu R."/>
            <person name="Comes H.P."/>
            <person name="Ma Y."/>
            <person name="Chen Y."/>
            <person name="Huang G."/>
            <person name="Zhou Y."/>
            <person name="Zheng Z."/>
            <person name="Qiu Y."/>
        </authorList>
    </citation>
    <scope>NUCLEOTIDE SEQUENCE [LARGE SCALE GENOMIC DNA]</scope>
    <source>
        <tissue evidence="5">Roots</tissue>
    </source>
</reference>
<evidence type="ECO:0000259" key="4">
    <source>
        <dbReference type="PROSITE" id="PS51334"/>
    </source>
</evidence>
<dbReference type="Gene3D" id="1.20.58.1310">
    <property type="entry name" value="PRONE domain, subdomain 2"/>
    <property type="match status" value="1"/>
</dbReference>
<feature type="region of interest" description="Disordered" evidence="3">
    <location>
        <begin position="101"/>
        <end position="125"/>
    </location>
</feature>
<dbReference type="GO" id="GO:0005085">
    <property type="term" value="F:guanyl-nucleotide exchange factor activity"/>
    <property type="evidence" value="ECO:0007669"/>
    <property type="project" value="UniProtKB-UniRule"/>
</dbReference>
<dbReference type="InterPro" id="IPR005512">
    <property type="entry name" value="PRONE_dom"/>
</dbReference>
<proteinExistence type="predicted"/>
<dbReference type="Proteomes" id="UP001345219">
    <property type="component" value="Chromosome 5"/>
</dbReference>
<evidence type="ECO:0000313" key="6">
    <source>
        <dbReference type="Proteomes" id="UP001345219"/>
    </source>
</evidence>
<dbReference type="InterPro" id="IPR038937">
    <property type="entry name" value="RopGEF"/>
</dbReference>
<dbReference type="PROSITE" id="PS51334">
    <property type="entry name" value="PRONE"/>
    <property type="match status" value="1"/>
</dbReference>
<dbReference type="PANTHER" id="PTHR33101">
    <property type="entry name" value="ROP GUANINE NUCLEOTIDE EXCHANGE FACTOR 1"/>
    <property type="match status" value="1"/>
</dbReference>
<feature type="domain" description="PRONE" evidence="4">
    <location>
        <begin position="1"/>
        <end position="125"/>
    </location>
</feature>
<dbReference type="EMBL" id="JAXIOK010000010">
    <property type="protein sequence ID" value="KAK4760759.1"/>
    <property type="molecule type" value="Genomic_DNA"/>
</dbReference>
<evidence type="ECO:0000256" key="1">
    <source>
        <dbReference type="ARBA" id="ARBA00022658"/>
    </source>
</evidence>
<dbReference type="AlphaFoldDB" id="A0AAN7Q7X5"/>
<comment type="caution">
    <text evidence="5">The sequence shown here is derived from an EMBL/GenBank/DDBJ whole genome shotgun (WGS) entry which is preliminary data.</text>
</comment>